<name>A0A1I0BW18_9EURY</name>
<dbReference type="Pfam" id="PF03773">
    <property type="entry name" value="ArsP_1"/>
    <property type="match status" value="1"/>
</dbReference>
<keyword evidence="5 7" id="KW-1133">Transmembrane helix</keyword>
<protein>
    <recommendedName>
        <fullName evidence="10">Permease</fullName>
    </recommendedName>
</protein>
<feature type="transmembrane region" description="Helical" evidence="7">
    <location>
        <begin position="63"/>
        <end position="87"/>
    </location>
</feature>
<accession>A0A1I0BW18</accession>
<dbReference type="InterPro" id="IPR005524">
    <property type="entry name" value="DUF318"/>
</dbReference>
<keyword evidence="3" id="KW-1003">Cell membrane</keyword>
<evidence type="ECO:0000256" key="2">
    <source>
        <dbReference type="ARBA" id="ARBA00006386"/>
    </source>
</evidence>
<feature type="transmembrane region" description="Helical" evidence="7">
    <location>
        <begin position="326"/>
        <end position="347"/>
    </location>
</feature>
<comment type="subcellular location">
    <subcellularLocation>
        <location evidence="1">Cell membrane</location>
        <topology evidence="1">Multi-pass membrane protein</topology>
    </subcellularLocation>
</comment>
<feature type="transmembrane region" description="Helical" evidence="7">
    <location>
        <begin position="166"/>
        <end position="184"/>
    </location>
</feature>
<evidence type="ECO:0000256" key="1">
    <source>
        <dbReference type="ARBA" id="ARBA00004651"/>
    </source>
</evidence>
<feature type="transmembrane region" description="Helical" evidence="7">
    <location>
        <begin position="124"/>
        <end position="145"/>
    </location>
</feature>
<dbReference type="Proteomes" id="UP000243338">
    <property type="component" value="Unassembled WGS sequence"/>
</dbReference>
<keyword evidence="6 7" id="KW-0472">Membrane</keyword>
<dbReference type="RefSeq" id="WP_091690863.1">
    <property type="nucleotide sequence ID" value="NZ_CAAGSJ010000011.1"/>
</dbReference>
<comment type="similarity">
    <text evidence="2">Belongs to the UPF0718 family.</text>
</comment>
<feature type="transmembrane region" description="Helical" evidence="7">
    <location>
        <begin position="221"/>
        <end position="243"/>
    </location>
</feature>
<dbReference type="STRING" id="1353158.SAMN04488587_0003"/>
<sequence length="350" mass="37443">MSPDYSLYLMDAGLESVQNYLAFHVLLCLIPAFFLAGAIASLFSKESVLKFFGADAPGYVSYTVAAVSGCLLAVCSCTVLPLFAGIYKRGAGIGPASTFLFSAPAINILAIVYTAKILGYDLGAARAVIAILLSIVVGLSMALIFEKKLSGESKGIKTFGADEHKNSAYLFILLLAILVTPELISTDFYLGVIMSALILVTIYFSRKWFTKEELGEWMSETWFLVKQITPLLLLGVFFAGIIVEILPKEYVVEFVGGNSISSNFIAATSAALMYFSTLTEVPIISVLTILGMGEGPSLAMLLAGPALSLPNMIVISRIIGAKKASVYISLIVVIATISGFAYGMFIAQFQ</sequence>
<feature type="transmembrane region" description="Helical" evidence="7">
    <location>
        <begin position="21"/>
        <end position="43"/>
    </location>
</feature>
<proteinExistence type="inferred from homology"/>
<dbReference type="PANTHER" id="PTHR43299:SF1">
    <property type="entry name" value="UPF0718 PROTEIN YRAQ"/>
    <property type="match status" value="1"/>
</dbReference>
<dbReference type="OrthoDB" id="62734at2157"/>
<dbReference type="GO" id="GO:0005886">
    <property type="term" value="C:plasma membrane"/>
    <property type="evidence" value="ECO:0007669"/>
    <property type="project" value="UniProtKB-SubCell"/>
</dbReference>
<dbReference type="PANTHER" id="PTHR43299">
    <property type="entry name" value="UPF0718 PROTEIN YRAQ"/>
    <property type="match status" value="1"/>
</dbReference>
<keyword evidence="4 7" id="KW-0812">Transmembrane</keyword>
<reference evidence="9" key="1">
    <citation type="submission" date="2016-10" db="EMBL/GenBank/DDBJ databases">
        <authorList>
            <person name="Varghese N."/>
            <person name="Submissions S."/>
        </authorList>
    </citation>
    <scope>NUCLEOTIDE SEQUENCE [LARGE SCALE GENOMIC DNA]</scope>
    <source>
        <strain evidence="9">SLH 33</strain>
    </source>
</reference>
<dbReference type="EMBL" id="FOHQ01000010">
    <property type="protein sequence ID" value="SET11302.1"/>
    <property type="molecule type" value="Genomic_DNA"/>
</dbReference>
<evidence type="ECO:0000256" key="4">
    <source>
        <dbReference type="ARBA" id="ARBA00022692"/>
    </source>
</evidence>
<organism evidence="8 9">
    <name type="scientific">Methanococcoides vulcani</name>
    <dbReference type="NCBI Taxonomy" id="1353158"/>
    <lineage>
        <taxon>Archaea</taxon>
        <taxon>Methanobacteriati</taxon>
        <taxon>Methanobacteriota</taxon>
        <taxon>Stenosarchaea group</taxon>
        <taxon>Methanomicrobia</taxon>
        <taxon>Methanosarcinales</taxon>
        <taxon>Methanosarcinaceae</taxon>
        <taxon>Methanococcoides</taxon>
    </lineage>
</organism>
<feature type="transmembrane region" description="Helical" evidence="7">
    <location>
        <begin position="99"/>
        <end position="118"/>
    </location>
</feature>
<evidence type="ECO:0000313" key="8">
    <source>
        <dbReference type="EMBL" id="SET11302.1"/>
    </source>
</evidence>
<keyword evidence="9" id="KW-1185">Reference proteome</keyword>
<dbReference type="AlphaFoldDB" id="A0A1I0BW18"/>
<evidence type="ECO:0000256" key="6">
    <source>
        <dbReference type="ARBA" id="ARBA00023136"/>
    </source>
</evidence>
<evidence type="ECO:0000256" key="5">
    <source>
        <dbReference type="ARBA" id="ARBA00022989"/>
    </source>
</evidence>
<evidence type="ECO:0000256" key="3">
    <source>
        <dbReference type="ARBA" id="ARBA00022475"/>
    </source>
</evidence>
<gene>
    <name evidence="8" type="ORF">SAMN04488587_0003</name>
</gene>
<evidence type="ECO:0008006" key="10">
    <source>
        <dbReference type="Google" id="ProtNLM"/>
    </source>
</evidence>
<feature type="transmembrane region" description="Helical" evidence="7">
    <location>
        <begin position="190"/>
        <end position="209"/>
    </location>
</feature>
<evidence type="ECO:0000256" key="7">
    <source>
        <dbReference type="SAM" id="Phobius"/>
    </source>
</evidence>
<evidence type="ECO:0000313" key="9">
    <source>
        <dbReference type="Proteomes" id="UP000243338"/>
    </source>
</evidence>